<dbReference type="Gene3D" id="3.30.420.10">
    <property type="entry name" value="Ribonuclease H-like superfamily/Ribonuclease H"/>
    <property type="match status" value="1"/>
</dbReference>
<dbReference type="HAMAP" id="MF_01899">
    <property type="entry name" value="RNase_D"/>
    <property type="match status" value="1"/>
</dbReference>
<dbReference type="Proteomes" id="UP000283087">
    <property type="component" value="Unassembled WGS sequence"/>
</dbReference>
<dbReference type="EMBL" id="RQXW01000006">
    <property type="protein sequence ID" value="RTE66176.1"/>
    <property type="molecule type" value="Genomic_DNA"/>
</dbReference>
<dbReference type="CDD" id="cd06142">
    <property type="entry name" value="RNaseD_exo"/>
    <property type="match status" value="1"/>
</dbReference>
<dbReference type="GO" id="GO:0008408">
    <property type="term" value="F:3'-5' exonuclease activity"/>
    <property type="evidence" value="ECO:0007669"/>
    <property type="project" value="InterPro"/>
</dbReference>
<keyword evidence="3 6" id="KW-0540">Nuclease</keyword>
<dbReference type="Gene3D" id="1.10.150.80">
    <property type="entry name" value="HRDC domain"/>
    <property type="match status" value="2"/>
</dbReference>
<sequence>MTDAYNWQRLEAAADQPIWITDDEALARYCQQWQTLPLIALDTEFIRVDTFYPIPGLIQIADDQACYLIDPLKIENYAPLAQLFRNPTVLKVLHAGNEDLELFLYMLGDLPSPIFDTQIAAGFLGWGFSMGYQRLVEHALDVKLEKGETTSDWLQRPLTTSQEHYAALDVAYLPVLCQRQMAELNERGMAGWAEEETALLLTNIPDTDPDGVRYYQRFSQAWNLPPVKMAALRDLTAWRERISRQRDVPRNRVLRNHALLEVINRWPTDARELSRVPEVRMQQVKQDGDVILGYLKTAAQSAEAKPPEAIQRPLSYQWNKPLKVLKAMARKKAEELNIAPEILLRKRDLEALIRTENQGQFSLPPSLSGWRKEVIGDALLEKLQSLDI</sequence>
<dbReference type="SUPFAM" id="SSF53098">
    <property type="entry name" value="Ribonuclease H-like"/>
    <property type="match status" value="1"/>
</dbReference>
<dbReference type="GO" id="GO:0033890">
    <property type="term" value="F:ribonuclease D activity"/>
    <property type="evidence" value="ECO:0007669"/>
    <property type="project" value="UniProtKB-UniRule"/>
</dbReference>
<comment type="subcellular location">
    <subcellularLocation>
        <location evidence="6">Cytoplasm</location>
    </subcellularLocation>
</comment>
<feature type="domain" description="HRDC" evidence="7">
    <location>
        <begin position="225"/>
        <end position="305"/>
    </location>
</feature>
<evidence type="ECO:0000256" key="4">
    <source>
        <dbReference type="ARBA" id="ARBA00022801"/>
    </source>
</evidence>
<gene>
    <name evidence="6 8" type="primary">rnd</name>
    <name evidence="8" type="ORF">EH243_08645</name>
</gene>
<dbReference type="InterPro" id="IPR012337">
    <property type="entry name" value="RNaseH-like_sf"/>
</dbReference>
<dbReference type="AlphaFoldDB" id="A0A430KRS1"/>
<dbReference type="Pfam" id="PF01612">
    <property type="entry name" value="DNA_pol_A_exo1"/>
    <property type="match status" value="1"/>
</dbReference>
<dbReference type="RefSeq" id="WP_126158249.1">
    <property type="nucleotide sequence ID" value="NZ_RQXW01000006.1"/>
</dbReference>
<dbReference type="InterPro" id="IPR044876">
    <property type="entry name" value="HRDC_dom_sf"/>
</dbReference>
<evidence type="ECO:0000259" key="7">
    <source>
        <dbReference type="PROSITE" id="PS50967"/>
    </source>
</evidence>
<dbReference type="InterPro" id="IPR006292">
    <property type="entry name" value="RNase_D"/>
</dbReference>
<dbReference type="PANTHER" id="PTHR47649:SF1">
    <property type="entry name" value="RIBONUCLEASE D"/>
    <property type="match status" value="1"/>
</dbReference>
<keyword evidence="2 6" id="KW-0819">tRNA processing</keyword>
<dbReference type="EC" id="3.1.13.5" evidence="6"/>
<dbReference type="InterPro" id="IPR002562">
    <property type="entry name" value="3'-5'_exonuclease_dom"/>
</dbReference>
<organism evidence="8 9">
    <name type="scientific">Amphritea opalescens</name>
    <dbReference type="NCBI Taxonomy" id="2490544"/>
    <lineage>
        <taxon>Bacteria</taxon>
        <taxon>Pseudomonadati</taxon>
        <taxon>Pseudomonadota</taxon>
        <taxon>Gammaproteobacteria</taxon>
        <taxon>Oceanospirillales</taxon>
        <taxon>Oceanospirillaceae</taxon>
        <taxon>Amphritea</taxon>
    </lineage>
</organism>
<evidence type="ECO:0000256" key="6">
    <source>
        <dbReference type="HAMAP-Rule" id="MF_01899"/>
    </source>
</evidence>
<dbReference type="PANTHER" id="PTHR47649">
    <property type="entry name" value="RIBONUCLEASE D"/>
    <property type="match status" value="1"/>
</dbReference>
<evidence type="ECO:0000256" key="3">
    <source>
        <dbReference type="ARBA" id="ARBA00022722"/>
    </source>
</evidence>
<keyword evidence="4 6" id="KW-0378">Hydrolase</keyword>
<dbReference type="InterPro" id="IPR036397">
    <property type="entry name" value="RNaseH_sf"/>
</dbReference>
<dbReference type="SMART" id="SM00341">
    <property type="entry name" value="HRDC"/>
    <property type="match status" value="1"/>
</dbReference>
<keyword evidence="9" id="KW-1185">Reference proteome</keyword>
<name>A0A430KRS1_9GAMM</name>
<dbReference type="SMART" id="SM00474">
    <property type="entry name" value="35EXOc"/>
    <property type="match status" value="1"/>
</dbReference>
<accession>A0A430KRS1</accession>
<dbReference type="GO" id="GO:0042780">
    <property type="term" value="P:tRNA 3'-end processing"/>
    <property type="evidence" value="ECO:0007669"/>
    <property type="project" value="UniProtKB-UniRule"/>
</dbReference>
<protein>
    <recommendedName>
        <fullName evidence="6">Ribonuclease D</fullName>
        <shortName evidence="6">RNase D</shortName>
        <ecNumber evidence="6">3.1.13.5</ecNumber>
    </recommendedName>
</protein>
<comment type="catalytic activity">
    <reaction evidence="6">
        <text>Exonucleolytic cleavage that removes extra residues from the 3'-terminus of tRNA to produce 5'-mononucleotides.</text>
        <dbReference type="EC" id="3.1.13.5"/>
    </reaction>
</comment>
<dbReference type="GO" id="GO:0005737">
    <property type="term" value="C:cytoplasm"/>
    <property type="evidence" value="ECO:0007669"/>
    <property type="project" value="UniProtKB-SubCell"/>
</dbReference>
<evidence type="ECO:0000256" key="1">
    <source>
        <dbReference type="ARBA" id="ARBA00022490"/>
    </source>
</evidence>
<comment type="caution">
    <text evidence="8">The sequence shown here is derived from an EMBL/GenBank/DDBJ whole genome shotgun (WGS) entry which is preliminary data.</text>
</comment>
<dbReference type="InterPro" id="IPR002121">
    <property type="entry name" value="HRDC_dom"/>
</dbReference>
<dbReference type="PROSITE" id="PS50967">
    <property type="entry name" value="HRDC"/>
    <property type="match status" value="1"/>
</dbReference>
<dbReference type="NCBIfam" id="TIGR01388">
    <property type="entry name" value="rnd"/>
    <property type="match status" value="1"/>
</dbReference>
<dbReference type="GO" id="GO:0003676">
    <property type="term" value="F:nucleic acid binding"/>
    <property type="evidence" value="ECO:0007669"/>
    <property type="project" value="InterPro"/>
</dbReference>
<proteinExistence type="inferred from homology"/>
<reference evidence="8 9" key="1">
    <citation type="submission" date="2018-11" db="EMBL/GenBank/DDBJ databases">
        <title>The draft genome sequence of Amphritea opalescens ANRC-JH13T.</title>
        <authorList>
            <person name="Fang Z."/>
            <person name="Zhang Y."/>
            <person name="Han X."/>
        </authorList>
    </citation>
    <scope>NUCLEOTIDE SEQUENCE [LARGE SCALE GENOMIC DNA]</scope>
    <source>
        <strain evidence="8 9">ANRC-JH13</strain>
    </source>
</reference>
<comment type="function">
    <text evidence="6">Exonuclease involved in the 3' processing of various precursor tRNAs. Initiates hydrolysis at the 3'-terminus of an RNA molecule and releases 5'-mononucleotides.</text>
</comment>
<comment type="similarity">
    <text evidence="6">Belongs to the RNase D family.</text>
</comment>
<evidence type="ECO:0000256" key="5">
    <source>
        <dbReference type="ARBA" id="ARBA00022839"/>
    </source>
</evidence>
<dbReference type="SUPFAM" id="SSF47819">
    <property type="entry name" value="HRDC-like"/>
    <property type="match status" value="2"/>
</dbReference>
<keyword evidence="1 6" id="KW-0963">Cytoplasm</keyword>
<comment type="cofactor">
    <cofactor evidence="6">
        <name>a divalent metal cation</name>
        <dbReference type="ChEBI" id="CHEBI:60240"/>
    </cofactor>
</comment>
<evidence type="ECO:0000313" key="9">
    <source>
        <dbReference type="Proteomes" id="UP000283087"/>
    </source>
</evidence>
<dbReference type="InterPro" id="IPR051086">
    <property type="entry name" value="RNase_D-like"/>
</dbReference>
<dbReference type="Pfam" id="PF00570">
    <property type="entry name" value="HRDC"/>
    <property type="match status" value="1"/>
</dbReference>
<evidence type="ECO:0000256" key="2">
    <source>
        <dbReference type="ARBA" id="ARBA00022694"/>
    </source>
</evidence>
<keyword evidence="5 6" id="KW-0269">Exonuclease</keyword>
<dbReference type="GO" id="GO:0000166">
    <property type="term" value="F:nucleotide binding"/>
    <property type="evidence" value="ECO:0007669"/>
    <property type="project" value="InterPro"/>
</dbReference>
<dbReference type="OrthoDB" id="9800549at2"/>
<dbReference type="InterPro" id="IPR010997">
    <property type="entry name" value="HRDC-like_sf"/>
</dbReference>
<evidence type="ECO:0000313" key="8">
    <source>
        <dbReference type="EMBL" id="RTE66176.1"/>
    </source>
</evidence>